<name>A0AA86TUX4_9EUKA</name>
<comment type="caution">
    <text evidence="2">The sequence shown here is derived from an EMBL/GenBank/DDBJ whole genome shotgun (WGS) entry which is preliminary data.</text>
</comment>
<evidence type="ECO:0000313" key="2">
    <source>
        <dbReference type="EMBL" id="CAI9929800.1"/>
    </source>
</evidence>
<protein>
    <submittedName>
        <fullName evidence="2">Uncharacterized protein</fullName>
    </submittedName>
</protein>
<organism evidence="2">
    <name type="scientific">Hexamita inflata</name>
    <dbReference type="NCBI Taxonomy" id="28002"/>
    <lineage>
        <taxon>Eukaryota</taxon>
        <taxon>Metamonada</taxon>
        <taxon>Diplomonadida</taxon>
        <taxon>Hexamitidae</taxon>
        <taxon>Hexamitinae</taxon>
        <taxon>Hexamita</taxon>
    </lineage>
</organism>
<feature type="compositionally biased region" description="Polar residues" evidence="1">
    <location>
        <begin position="710"/>
        <end position="730"/>
    </location>
</feature>
<dbReference type="Proteomes" id="UP001642409">
    <property type="component" value="Unassembled WGS sequence"/>
</dbReference>
<evidence type="ECO:0000256" key="1">
    <source>
        <dbReference type="SAM" id="MobiDB-lite"/>
    </source>
</evidence>
<proteinExistence type="predicted"/>
<sequence length="918" mass="107061">MYKLVNQQIFNQKLGSFITIENPSKNKLKLTITNSIPDAILLYKIDLDLTSLIFENTLSRDHGAVDSGNQQVVLIDFKTSFDINLIKHKHTMNITIVKADHSNLYKMSSINVDTNYLLQKFDGYKYQFAFLPRIMPTINEIQLADFELSKEYNDLGIHVDGFQLLQETYFCFQTRYKYLQQQKLNDDLLEQYVQKTIYTKVGINYWSYMAIEDRISLINTTRDQIKQSDYCYICFNQSTKQKVTCSICGAYLGCSERCALQMTTLHHAECEIFENYKLFDHKSGVSVEQYLNGQIQTQEQVQSEQTIKLVNNQDQKDQWILETQALMQQTNLFLQDIEDRTKEQKIVTVNTEISKEVYEEAQKIIALFNQTKEMKSTQISELLESDVQDLIQNLSKKSTKQSLEITIQRIHAIYRGYYDQMQAEAAQYKLSKEQYFRELNMTQQRLQEECALVVDQLTDQCNFNANQVTQFIADSKPSQLIQNQMQELHLTNLNQIEPSQMHQLLHTLEDSENKLQKLADEQFKKETVIKELKLNLTLKIQDFKMTQQCLQLSLDQNKKLQKVVDQIEKCFLGAQNSKSENISLKPETFQQKVEKMDDIQKIDIQQMEQSDTSVFNDYESVKMDENYSVKSPNQEKSLVDRSLAESTINNQKSNTQQQAQYQQQRTASGKGIKQLETNFESMNEHYEPDSHYLDSTVASENHQYQNTMVSSSFKGSPYKNDNSQQKSSVVRYNRAPKQSLDEDDTSQQVTIDANGEIPAQIRQYKSLQTMYTKMKRFNKIFNSIGQNYQEKTYYLLMDLSAQMYSQLYVQMIQILQVQLIQFGVEAELDYTSLQAMETKLHPQTNLLLPIDFRIYLISWFQLAGEYSNLQQAVERMVYYCMARNPNVLDKEPTWDGPIPQIAPSATSEEVYFMLKGIK</sequence>
<reference evidence="3 4" key="2">
    <citation type="submission" date="2024-07" db="EMBL/GenBank/DDBJ databases">
        <authorList>
            <person name="Akdeniz Z."/>
        </authorList>
    </citation>
    <scope>NUCLEOTIDE SEQUENCE [LARGE SCALE GENOMIC DNA]</scope>
</reference>
<evidence type="ECO:0000313" key="4">
    <source>
        <dbReference type="Proteomes" id="UP001642409"/>
    </source>
</evidence>
<gene>
    <name evidence="3" type="ORF">HINF_LOCUS12914</name>
    <name evidence="2" type="ORF">HINF_LOCUS17445</name>
</gene>
<accession>A0AA86TUX4</accession>
<dbReference type="EMBL" id="CATOUU010000440">
    <property type="protein sequence ID" value="CAI9929800.1"/>
    <property type="molecule type" value="Genomic_DNA"/>
</dbReference>
<feature type="compositionally biased region" description="Low complexity" evidence="1">
    <location>
        <begin position="649"/>
        <end position="664"/>
    </location>
</feature>
<reference evidence="2" key="1">
    <citation type="submission" date="2023-06" db="EMBL/GenBank/DDBJ databases">
        <authorList>
            <person name="Kurt Z."/>
        </authorList>
    </citation>
    <scope>NUCLEOTIDE SEQUENCE</scope>
</reference>
<keyword evidence="4" id="KW-1185">Reference proteome</keyword>
<dbReference type="AlphaFoldDB" id="A0AA86TUX4"/>
<feature type="region of interest" description="Disordered" evidence="1">
    <location>
        <begin position="710"/>
        <end position="747"/>
    </location>
</feature>
<evidence type="ECO:0000313" key="3">
    <source>
        <dbReference type="EMBL" id="CAL5993114.1"/>
    </source>
</evidence>
<dbReference type="EMBL" id="CAXDID020000029">
    <property type="protein sequence ID" value="CAL5993114.1"/>
    <property type="molecule type" value="Genomic_DNA"/>
</dbReference>
<feature type="region of interest" description="Disordered" evidence="1">
    <location>
        <begin position="648"/>
        <end position="669"/>
    </location>
</feature>